<dbReference type="GO" id="GO:0039694">
    <property type="term" value="P:viral RNA genome replication"/>
    <property type="evidence" value="ECO:0007669"/>
    <property type="project" value="InterPro"/>
</dbReference>
<evidence type="ECO:0000256" key="1">
    <source>
        <dbReference type="ARBA" id="ARBA00022679"/>
    </source>
</evidence>
<dbReference type="SUPFAM" id="SSF56672">
    <property type="entry name" value="DNA/RNA polymerases"/>
    <property type="match status" value="1"/>
</dbReference>
<dbReference type="Pfam" id="PF00680">
    <property type="entry name" value="RdRP_1"/>
    <property type="match status" value="1"/>
</dbReference>
<dbReference type="EMBL" id="PP272566">
    <property type="protein sequence ID" value="WZI33271.1"/>
    <property type="molecule type" value="Viral_cRNA"/>
</dbReference>
<accession>A0AB38ZJS9</accession>
<sequence>MCVLSRLTCGCKRGVTTRVPPTAKKASLGSVKYAIRNFLSEHTDTIPPHFHSYVQSAVPDWLQDAIIKPFHFNDVLEDVANSSSPGYYYRQLGFRTKRSVIETCPNRLRYYAHMIKTGKLRCPRPLTIVSSVSSKIVEGKRKDRVAWIYPVEVSAIEAMFERSLALWKPADYEPKPETHHGEWCGTILAWDSDFSRFDSTVPQWLVEYALDVIESRLRFDEYITGEKPYKATSLQRLWQFIRHYFVHTPFLLDGKVHTKRHGVPSGSRFTNVVDTIISSAVLSYLHATNECNARVITYGDDGHNKFCTCDPSAVVKGALQAFGMLLKVQFPNEHGCLTYCQAECHNGEPFHPGIWFANILNCAPTHCAGLVAYCLMMSARPTKQQARELRGYCLSHFPAYVHARERLWIDKLIGHGEAVDITSIDCGVSSL</sequence>
<evidence type="ECO:0000313" key="5">
    <source>
        <dbReference type="EMBL" id="WZI33271.1"/>
    </source>
</evidence>
<dbReference type="GO" id="GO:0003723">
    <property type="term" value="F:RNA binding"/>
    <property type="evidence" value="ECO:0007669"/>
    <property type="project" value="InterPro"/>
</dbReference>
<evidence type="ECO:0000256" key="3">
    <source>
        <dbReference type="ARBA" id="ARBA00022953"/>
    </source>
</evidence>
<dbReference type="InterPro" id="IPR001205">
    <property type="entry name" value="RNA-dir_pol_C"/>
</dbReference>
<protein>
    <submittedName>
        <fullName evidence="5">RNA-dependent RNA polymerase</fullName>
    </submittedName>
</protein>
<dbReference type="GO" id="GO:0006351">
    <property type="term" value="P:DNA-templated transcription"/>
    <property type="evidence" value="ECO:0007669"/>
    <property type="project" value="InterPro"/>
</dbReference>
<keyword evidence="3" id="KW-0693">Viral RNA replication</keyword>
<keyword evidence="1" id="KW-0808">Transferase</keyword>
<reference evidence="5" key="1">
    <citation type="journal article" date="2024" name="NPJ Biofilms Microbiomes">
        <title>Decoding the RNA viromes in shrew lungs along the eastern coast of China.</title>
        <authorList>
            <person name="Zhang J.T."/>
            <person name="Hu Z.Y."/>
            <person name="Tang F."/>
            <person name="Liu Y.T."/>
            <person name="Tan W.L."/>
            <person name="Ma X.F."/>
            <person name="Zhang Y.F."/>
            <person name="Si G.Q."/>
            <person name="Zhang L."/>
            <person name="Zhang M.Q."/>
            <person name="Peng C."/>
            <person name="Fu B.K."/>
            <person name="Fang L.Q."/>
            <person name="Zhang X.A."/>
            <person name="Liu W."/>
        </authorList>
    </citation>
    <scope>NUCLEOTIDE SEQUENCE</scope>
    <source>
        <strain evidence="5">Ribo_13</strain>
    </source>
</reference>
<dbReference type="InterPro" id="IPR043502">
    <property type="entry name" value="DNA/RNA_pol_sf"/>
</dbReference>
<name>A0AB38ZJS9_9VIRU</name>
<dbReference type="GO" id="GO:0003968">
    <property type="term" value="F:RNA-directed RNA polymerase activity"/>
    <property type="evidence" value="ECO:0007669"/>
    <property type="project" value="UniProtKB-KW"/>
</dbReference>
<proteinExistence type="predicted"/>
<reference evidence="5" key="2">
    <citation type="submission" date="2024-01" db="EMBL/GenBank/DDBJ databases">
        <authorList>
            <person name="Zhang X.-A."/>
            <person name="Zhang J.-T."/>
            <person name="Hu Z.-Y."/>
            <person name="Liu W."/>
        </authorList>
    </citation>
    <scope>NUCLEOTIDE SEQUENCE</scope>
    <source>
        <strain evidence="5">Ribo_13</strain>
    </source>
</reference>
<organism evidence="5">
    <name type="scientific">Crocidura lasiura ribovirus 19</name>
    <dbReference type="NCBI Taxonomy" id="3139497"/>
    <lineage>
        <taxon>Viruses</taxon>
        <taxon>Riboviria</taxon>
    </lineage>
</organism>
<dbReference type="PROSITE" id="PS50507">
    <property type="entry name" value="RDRP_SSRNA_POS"/>
    <property type="match status" value="1"/>
</dbReference>
<keyword evidence="5" id="KW-0696">RNA-directed RNA polymerase</keyword>
<keyword evidence="2" id="KW-0548">Nucleotidyltransferase</keyword>
<evidence type="ECO:0000256" key="2">
    <source>
        <dbReference type="ARBA" id="ARBA00022695"/>
    </source>
</evidence>
<evidence type="ECO:0000259" key="4">
    <source>
        <dbReference type="PROSITE" id="PS50507"/>
    </source>
</evidence>
<feature type="domain" description="RdRp catalytic" evidence="4">
    <location>
        <begin position="187"/>
        <end position="314"/>
    </location>
</feature>
<dbReference type="InterPro" id="IPR007094">
    <property type="entry name" value="RNA-dir_pol_PSvirus"/>
</dbReference>